<dbReference type="EMBL" id="QQOH01000001">
    <property type="protein sequence ID" value="RDE25121.1"/>
    <property type="molecule type" value="Genomic_DNA"/>
</dbReference>
<sequence length="97" mass="11298">MEKSDQRLAAMAGELERLRDSHRQLEEQMDQDRLSSEEREFIRRRLKADKAMGDFWISLRLKLLDRGLTFALIAAAIGLWAFVQYKMTGTVPEVLTK</sequence>
<keyword evidence="2" id="KW-1133">Transmembrane helix</keyword>
<evidence type="ECO:0000256" key="1">
    <source>
        <dbReference type="SAM" id="Coils"/>
    </source>
</evidence>
<evidence type="ECO:0000256" key="2">
    <source>
        <dbReference type="SAM" id="Phobius"/>
    </source>
</evidence>
<evidence type="ECO:0000313" key="4">
    <source>
        <dbReference type="Proteomes" id="UP000253769"/>
    </source>
</evidence>
<keyword evidence="2" id="KW-0472">Membrane</keyword>
<keyword evidence="1" id="KW-0175">Coiled coil</keyword>
<dbReference type="Proteomes" id="UP000253769">
    <property type="component" value="Unassembled WGS sequence"/>
</dbReference>
<protein>
    <submittedName>
        <fullName evidence="3">Uncharacterized protein</fullName>
    </submittedName>
</protein>
<keyword evidence="4" id="KW-1185">Reference proteome</keyword>
<feature type="transmembrane region" description="Helical" evidence="2">
    <location>
        <begin position="67"/>
        <end position="85"/>
    </location>
</feature>
<dbReference type="RefSeq" id="WP_114694718.1">
    <property type="nucleotide sequence ID" value="NZ_QQOH01000001.1"/>
</dbReference>
<evidence type="ECO:0000313" key="3">
    <source>
        <dbReference type="EMBL" id="RDE25121.1"/>
    </source>
</evidence>
<feature type="coiled-coil region" evidence="1">
    <location>
        <begin position="1"/>
        <end position="35"/>
    </location>
</feature>
<gene>
    <name evidence="3" type="ORF">DV711_06070</name>
</gene>
<dbReference type="AlphaFoldDB" id="A0A369WU43"/>
<keyword evidence="2" id="KW-0812">Transmembrane</keyword>
<comment type="caution">
    <text evidence="3">The sequence shown here is derived from an EMBL/GenBank/DDBJ whole genome shotgun (WGS) entry which is preliminary data.</text>
</comment>
<organism evidence="3 4">
    <name type="scientific">Motiliproteus coralliicola</name>
    <dbReference type="NCBI Taxonomy" id="2283196"/>
    <lineage>
        <taxon>Bacteria</taxon>
        <taxon>Pseudomonadati</taxon>
        <taxon>Pseudomonadota</taxon>
        <taxon>Gammaproteobacteria</taxon>
        <taxon>Oceanospirillales</taxon>
        <taxon>Oceanospirillaceae</taxon>
        <taxon>Motiliproteus</taxon>
    </lineage>
</organism>
<reference evidence="3 4" key="1">
    <citation type="submission" date="2018-07" db="EMBL/GenBank/DDBJ databases">
        <title>Motiliproteus coralliicola sp. nov., a bacterium isolated from Coral.</title>
        <authorList>
            <person name="Wang G."/>
        </authorList>
    </citation>
    <scope>NUCLEOTIDE SEQUENCE [LARGE SCALE GENOMIC DNA]</scope>
    <source>
        <strain evidence="3 4">C34</strain>
    </source>
</reference>
<accession>A0A369WU43</accession>
<proteinExistence type="predicted"/>
<name>A0A369WU43_9GAMM</name>